<feature type="region of interest" description="Disordered" evidence="1">
    <location>
        <begin position="124"/>
        <end position="149"/>
    </location>
</feature>
<accession>A0AAJ0FZP1</accession>
<name>A0AAJ0FZP1_9HYPO</name>
<reference evidence="2" key="1">
    <citation type="submission" date="2023-06" db="EMBL/GenBank/DDBJ databases">
        <title>Conoideocrella luteorostrata (Hypocreales: Clavicipitaceae), a potential biocontrol fungus for elongate hemlock scale in United States Christmas tree production areas.</title>
        <authorList>
            <person name="Barrett H."/>
            <person name="Lovett B."/>
            <person name="Macias A.M."/>
            <person name="Stajich J.E."/>
            <person name="Kasson M.T."/>
        </authorList>
    </citation>
    <scope>NUCLEOTIDE SEQUENCE</scope>
    <source>
        <strain evidence="2">ARSEF 14590</strain>
    </source>
</reference>
<dbReference type="Proteomes" id="UP001251528">
    <property type="component" value="Unassembled WGS sequence"/>
</dbReference>
<evidence type="ECO:0000313" key="3">
    <source>
        <dbReference type="Proteomes" id="UP001251528"/>
    </source>
</evidence>
<feature type="compositionally biased region" description="Basic and acidic residues" evidence="1">
    <location>
        <begin position="227"/>
        <end position="254"/>
    </location>
</feature>
<feature type="region of interest" description="Disordered" evidence="1">
    <location>
        <begin position="70"/>
        <end position="106"/>
    </location>
</feature>
<evidence type="ECO:0000256" key="1">
    <source>
        <dbReference type="SAM" id="MobiDB-lite"/>
    </source>
</evidence>
<protein>
    <submittedName>
        <fullName evidence="2">Uncharacterized protein</fullName>
    </submittedName>
</protein>
<sequence>MDDDIDKGLCLVGLLRAQATQDPTRGGSPYPAYGNRNELGGYIQKGLVSQELEQIPDAMVKRELISRTPRGIRGVPYPPFDKDEDNENDYADNHGDGGHASDGAEDIDTLSNAEPLMLRVARQRYRAQATRPSGRAGWRKQHRRGSRWGRVAPNKLKIMFWRSPELWQRPKIAMGLGSRKAGPMPCMTAESEEDRPAVDGEPGEGGPSAESSETADEETLVTEDVAETARDEDKGADVEGASRGEPAHRARLVLDTEGAGNDMLGHDTRGRTSLSEELA</sequence>
<proteinExistence type="predicted"/>
<organism evidence="2 3">
    <name type="scientific">Conoideocrella luteorostrata</name>
    <dbReference type="NCBI Taxonomy" id="1105319"/>
    <lineage>
        <taxon>Eukaryota</taxon>
        <taxon>Fungi</taxon>
        <taxon>Dikarya</taxon>
        <taxon>Ascomycota</taxon>
        <taxon>Pezizomycotina</taxon>
        <taxon>Sordariomycetes</taxon>
        <taxon>Hypocreomycetidae</taxon>
        <taxon>Hypocreales</taxon>
        <taxon>Clavicipitaceae</taxon>
        <taxon>Conoideocrella</taxon>
    </lineage>
</organism>
<gene>
    <name evidence="2" type="ORF">QQS21_004639</name>
</gene>
<feature type="compositionally biased region" description="Basic residues" evidence="1">
    <location>
        <begin position="137"/>
        <end position="147"/>
    </location>
</feature>
<keyword evidence="3" id="KW-1185">Reference proteome</keyword>
<comment type="caution">
    <text evidence="2">The sequence shown here is derived from an EMBL/GenBank/DDBJ whole genome shotgun (WGS) entry which is preliminary data.</text>
</comment>
<feature type="compositionally biased region" description="Acidic residues" evidence="1">
    <location>
        <begin position="213"/>
        <end position="226"/>
    </location>
</feature>
<dbReference type="EMBL" id="JASWJB010000070">
    <property type="protein sequence ID" value="KAK2601755.1"/>
    <property type="molecule type" value="Genomic_DNA"/>
</dbReference>
<feature type="region of interest" description="Disordered" evidence="1">
    <location>
        <begin position="178"/>
        <end position="279"/>
    </location>
</feature>
<dbReference type="AlphaFoldDB" id="A0AAJ0FZP1"/>
<evidence type="ECO:0000313" key="2">
    <source>
        <dbReference type="EMBL" id="KAK2601755.1"/>
    </source>
</evidence>